<organism evidence="1 2">
    <name type="scientific">Pluteus cervinus</name>
    <dbReference type="NCBI Taxonomy" id="181527"/>
    <lineage>
        <taxon>Eukaryota</taxon>
        <taxon>Fungi</taxon>
        <taxon>Dikarya</taxon>
        <taxon>Basidiomycota</taxon>
        <taxon>Agaricomycotina</taxon>
        <taxon>Agaricomycetes</taxon>
        <taxon>Agaricomycetidae</taxon>
        <taxon>Agaricales</taxon>
        <taxon>Pluteineae</taxon>
        <taxon>Pluteaceae</taxon>
        <taxon>Pluteus</taxon>
    </lineage>
</organism>
<evidence type="ECO:0000313" key="1">
    <source>
        <dbReference type="EMBL" id="TFK62291.1"/>
    </source>
</evidence>
<reference evidence="1 2" key="1">
    <citation type="journal article" date="2019" name="Nat. Ecol. Evol.">
        <title>Megaphylogeny resolves global patterns of mushroom evolution.</title>
        <authorList>
            <person name="Varga T."/>
            <person name="Krizsan K."/>
            <person name="Foldi C."/>
            <person name="Dima B."/>
            <person name="Sanchez-Garcia M."/>
            <person name="Sanchez-Ramirez S."/>
            <person name="Szollosi G.J."/>
            <person name="Szarkandi J.G."/>
            <person name="Papp V."/>
            <person name="Albert L."/>
            <person name="Andreopoulos W."/>
            <person name="Angelini C."/>
            <person name="Antonin V."/>
            <person name="Barry K.W."/>
            <person name="Bougher N.L."/>
            <person name="Buchanan P."/>
            <person name="Buyck B."/>
            <person name="Bense V."/>
            <person name="Catcheside P."/>
            <person name="Chovatia M."/>
            <person name="Cooper J."/>
            <person name="Damon W."/>
            <person name="Desjardin D."/>
            <person name="Finy P."/>
            <person name="Geml J."/>
            <person name="Haridas S."/>
            <person name="Hughes K."/>
            <person name="Justo A."/>
            <person name="Karasinski D."/>
            <person name="Kautmanova I."/>
            <person name="Kiss B."/>
            <person name="Kocsube S."/>
            <person name="Kotiranta H."/>
            <person name="LaButti K.M."/>
            <person name="Lechner B.E."/>
            <person name="Liimatainen K."/>
            <person name="Lipzen A."/>
            <person name="Lukacs Z."/>
            <person name="Mihaltcheva S."/>
            <person name="Morgado L.N."/>
            <person name="Niskanen T."/>
            <person name="Noordeloos M.E."/>
            <person name="Ohm R.A."/>
            <person name="Ortiz-Santana B."/>
            <person name="Ovrebo C."/>
            <person name="Racz N."/>
            <person name="Riley R."/>
            <person name="Savchenko A."/>
            <person name="Shiryaev A."/>
            <person name="Soop K."/>
            <person name="Spirin V."/>
            <person name="Szebenyi C."/>
            <person name="Tomsovsky M."/>
            <person name="Tulloss R.E."/>
            <person name="Uehling J."/>
            <person name="Grigoriev I.V."/>
            <person name="Vagvolgyi C."/>
            <person name="Papp T."/>
            <person name="Martin F.M."/>
            <person name="Miettinen O."/>
            <person name="Hibbett D.S."/>
            <person name="Nagy L.G."/>
        </authorList>
    </citation>
    <scope>NUCLEOTIDE SEQUENCE [LARGE SCALE GENOMIC DNA]</scope>
    <source>
        <strain evidence="1 2">NL-1719</strain>
    </source>
</reference>
<name>A0ACD3A9T7_9AGAR</name>
<keyword evidence="2" id="KW-1185">Reference proteome</keyword>
<sequence length="318" mass="36719">MWPSHGRDALILDCPDSSRYDTVRYRDDIGLEDFMPTEITPQLPTELQDEIFELAARESSHRAATFLQVSKWVYHRTLPILYEVVVVQHNGFLDRVFYPPHIENWSSNILDFFTQYGHHVRYLSITLVQPAEQHIIPVLKLCPSLRNLISTTQFTTPMIDVIQDYLPHLERLSGRFEDVYGWIDVSKLTYRQLTHLDLIGLYSWGVWSTIFTGLPSLTHLALNDPGSDKEADETVLGVLRSCKKLRALLLVTEDSGRTETCEEEYYEPNDGRVVIVSVRPLQDWLSGVRSGLDMWSLADECITERRKKREDQGGHQLD</sequence>
<accession>A0ACD3A9T7</accession>
<evidence type="ECO:0000313" key="2">
    <source>
        <dbReference type="Proteomes" id="UP000308600"/>
    </source>
</evidence>
<dbReference type="EMBL" id="ML208592">
    <property type="protein sequence ID" value="TFK62291.1"/>
    <property type="molecule type" value="Genomic_DNA"/>
</dbReference>
<dbReference type="Proteomes" id="UP000308600">
    <property type="component" value="Unassembled WGS sequence"/>
</dbReference>
<proteinExistence type="predicted"/>
<protein>
    <submittedName>
        <fullName evidence="1">Uncharacterized protein</fullName>
    </submittedName>
</protein>
<gene>
    <name evidence="1" type="ORF">BDN72DRAFT_964655</name>
</gene>